<dbReference type="SUPFAM" id="SSF46557">
    <property type="entry name" value="GreA transcript cleavage protein, N-terminal domain"/>
    <property type="match status" value="1"/>
</dbReference>
<dbReference type="GO" id="GO:0006354">
    <property type="term" value="P:DNA-templated transcription elongation"/>
    <property type="evidence" value="ECO:0007669"/>
    <property type="project" value="TreeGrafter"/>
</dbReference>
<evidence type="ECO:0000256" key="2">
    <source>
        <dbReference type="ARBA" id="ARBA00013729"/>
    </source>
</evidence>
<protein>
    <recommendedName>
        <fullName evidence="2 8">Transcription elongation factor GreA</fullName>
    </recommendedName>
    <alternativeName>
        <fullName evidence="7 8">Transcript cleavage factor GreA</fullName>
    </alternativeName>
</protein>
<dbReference type="Pfam" id="PF01272">
    <property type="entry name" value="GreA_GreB"/>
    <property type="match status" value="1"/>
</dbReference>
<dbReference type="HAMAP" id="MF_00105">
    <property type="entry name" value="GreA_GreB"/>
    <property type="match status" value="1"/>
</dbReference>
<keyword evidence="13" id="KW-1185">Reference proteome</keyword>
<evidence type="ECO:0000256" key="5">
    <source>
        <dbReference type="ARBA" id="ARBA00023163"/>
    </source>
</evidence>
<dbReference type="Proteomes" id="UP000244655">
    <property type="component" value="Chromosome"/>
</dbReference>
<keyword evidence="4 8" id="KW-0238">DNA-binding</keyword>
<dbReference type="InterPro" id="IPR006359">
    <property type="entry name" value="Tscrpt_elong_fac_GreA"/>
</dbReference>
<proteinExistence type="inferred from homology"/>
<dbReference type="InterPro" id="IPR022691">
    <property type="entry name" value="Tscrpt_elong_fac_GreA/B_N"/>
</dbReference>
<dbReference type="FunFam" id="1.10.287.180:FF:000001">
    <property type="entry name" value="Transcription elongation factor GreA"/>
    <property type="match status" value="1"/>
</dbReference>
<comment type="similarity">
    <text evidence="1 8 9">Belongs to the GreA/GreB family.</text>
</comment>
<reference evidence="12 13" key="1">
    <citation type="submission" date="2018-01" db="EMBL/GenBank/DDBJ databases">
        <title>Genome sequence of Borrelia tachyglossi.</title>
        <authorList>
            <person name="Gofton A.W."/>
        </authorList>
    </citation>
    <scope>NUCLEOTIDE SEQUENCE [LARGE SCALE GENOMIC DNA]</scope>
    <source>
        <strain evidence="12 13">Bc-F10-1268</strain>
    </source>
</reference>
<feature type="domain" description="Transcription elongation factor GreA/GreB N-terminal" evidence="11">
    <location>
        <begin position="750"/>
        <end position="814"/>
    </location>
</feature>
<evidence type="ECO:0000256" key="8">
    <source>
        <dbReference type="HAMAP-Rule" id="MF_00105"/>
    </source>
</evidence>
<dbReference type="NCBIfam" id="TIGR01462">
    <property type="entry name" value="greA"/>
    <property type="match status" value="1"/>
</dbReference>
<dbReference type="GO" id="GO:0032784">
    <property type="term" value="P:regulation of DNA-templated transcription elongation"/>
    <property type="evidence" value="ECO:0007669"/>
    <property type="project" value="UniProtKB-UniRule"/>
</dbReference>
<name>A0A2S1LW47_9SPIR</name>
<evidence type="ECO:0000256" key="7">
    <source>
        <dbReference type="ARBA" id="ARBA00030776"/>
    </source>
</evidence>
<dbReference type="RefSeq" id="WP_108728926.1">
    <property type="nucleotide sequence ID" value="NZ_CP025785.1"/>
</dbReference>
<dbReference type="AlphaFoldDB" id="A0A2S1LW47"/>
<evidence type="ECO:0000256" key="9">
    <source>
        <dbReference type="RuleBase" id="RU000556"/>
    </source>
</evidence>
<evidence type="ECO:0000256" key="4">
    <source>
        <dbReference type="ARBA" id="ARBA00023125"/>
    </source>
</evidence>
<dbReference type="PANTHER" id="PTHR30437:SF4">
    <property type="entry name" value="TRANSCRIPTION ELONGATION FACTOR GREA"/>
    <property type="match status" value="1"/>
</dbReference>
<dbReference type="PANTHER" id="PTHR30437">
    <property type="entry name" value="TRANSCRIPTION ELONGATION FACTOR GREA"/>
    <property type="match status" value="1"/>
</dbReference>
<dbReference type="InterPro" id="IPR023459">
    <property type="entry name" value="Tscrpt_elong_fac_GreA/B_fam"/>
</dbReference>
<dbReference type="PROSITE" id="PS00829">
    <property type="entry name" value="GREAB_1"/>
    <property type="match status" value="1"/>
</dbReference>
<organism evidence="12 13">
    <name type="scientific">Candidatus Borreliella tachyglossi</name>
    <dbReference type="NCBI Taxonomy" id="1964448"/>
    <lineage>
        <taxon>Bacteria</taxon>
        <taxon>Pseudomonadati</taxon>
        <taxon>Spirochaetota</taxon>
        <taxon>Spirochaetia</taxon>
        <taxon>Spirochaetales</taxon>
        <taxon>Borreliaceae</taxon>
        <taxon>Borreliella</taxon>
    </lineage>
</organism>
<dbReference type="InterPro" id="IPR036953">
    <property type="entry name" value="GreA/GreB_C_sf"/>
</dbReference>
<evidence type="ECO:0000256" key="1">
    <source>
        <dbReference type="ARBA" id="ARBA00008213"/>
    </source>
</evidence>
<dbReference type="InterPro" id="IPR018151">
    <property type="entry name" value="TF_GreA/GreB_CS"/>
</dbReference>
<dbReference type="EMBL" id="CP025785">
    <property type="protein sequence ID" value="AWG42527.1"/>
    <property type="molecule type" value="Genomic_DNA"/>
</dbReference>
<dbReference type="GO" id="GO:0070063">
    <property type="term" value="F:RNA polymerase binding"/>
    <property type="evidence" value="ECO:0007669"/>
    <property type="project" value="InterPro"/>
</dbReference>
<dbReference type="InterPro" id="IPR028624">
    <property type="entry name" value="Tscrpt_elong_fac_GreA/B"/>
</dbReference>
<dbReference type="PROSITE" id="PS00830">
    <property type="entry name" value="GREAB_2"/>
    <property type="match status" value="1"/>
</dbReference>
<dbReference type="Gene3D" id="1.10.287.180">
    <property type="entry name" value="Transcription elongation factor, GreA/GreB, N-terminal domain"/>
    <property type="match status" value="1"/>
</dbReference>
<keyword evidence="3 8" id="KW-0805">Transcription regulation</keyword>
<evidence type="ECO:0000259" key="10">
    <source>
        <dbReference type="Pfam" id="PF01272"/>
    </source>
</evidence>
<evidence type="ECO:0000259" key="11">
    <source>
        <dbReference type="Pfam" id="PF03449"/>
    </source>
</evidence>
<evidence type="ECO:0000256" key="3">
    <source>
        <dbReference type="ARBA" id="ARBA00023015"/>
    </source>
</evidence>
<evidence type="ECO:0000313" key="12">
    <source>
        <dbReference type="EMBL" id="AWG42527.1"/>
    </source>
</evidence>
<keyword evidence="5 8" id="KW-0804">Transcription</keyword>
<evidence type="ECO:0000256" key="6">
    <source>
        <dbReference type="ARBA" id="ARBA00024916"/>
    </source>
</evidence>
<feature type="domain" description="Transcription elongation factor GreA/GreB C-terminal" evidence="10">
    <location>
        <begin position="821"/>
        <end position="895"/>
    </location>
</feature>
<dbReference type="Pfam" id="PF03449">
    <property type="entry name" value="GreA_GreB_N"/>
    <property type="match status" value="1"/>
</dbReference>
<comment type="function">
    <text evidence="6 8 9">Necessary for efficient RNA polymerase transcription elongation past template-encoded arresting sites. The arresting sites in DNA have the property of trapping a certain fraction of elongating RNA polymerases that pass through, resulting in locked ternary complexes. Cleavage of the nascent transcript by cleavage factors such as GreA or GreB allows the resumption of elongation from the new 3'terminus. GreA releases sequences of 2 to 3 nucleotides.</text>
</comment>
<gene>
    <name evidence="8" type="primary">greA</name>
    <name evidence="12" type="ORF">CR532_00675</name>
</gene>
<dbReference type="Gene3D" id="3.10.50.30">
    <property type="entry name" value="Transcription elongation factor, GreA/GreB, C-terminal domain"/>
    <property type="match status" value="1"/>
</dbReference>
<dbReference type="SUPFAM" id="SSF54534">
    <property type="entry name" value="FKBP-like"/>
    <property type="match status" value="1"/>
</dbReference>
<dbReference type="NCBIfam" id="NF011309">
    <property type="entry name" value="PRK14720.1"/>
    <property type="match status" value="1"/>
</dbReference>
<dbReference type="InterPro" id="IPR001437">
    <property type="entry name" value="Tscrpt_elong_fac_GreA/B_C"/>
</dbReference>
<accession>A0A2S1LW47</accession>
<dbReference type="OrthoDB" id="9808774at2"/>
<sequence>MSNITIEKLDNILQEDKWTRIVVNNYSLAKVRELDELIDNIISENLTEEALDICGKHLKDIKKSIAGLYISGMLIYSRRPLNDMSLLTVVDLFSQNLKWSLVEHICHKMLRTSENKHALYTLAKIYTQNNESDKLPDIWVRIVEADVDDTTVVRQLATHYENIDLQKSIYFFRKAIYRFIDKKQMSGIREVWSKLIRYVSDDFDSFLLILQKVEKELGFKKAIVLYEDLYEHYSVSENTDGTIEILKGILKLDNKNQKARENLVIFLREKYKGIKNIEEYLEKSDIENLDKNFVDAYSDFEKYLFFAKGNFVYHQTWSVGIVKDVSDQGILVDFISKRGHFISFDMAISALAPLEREDIRVLKAIKPKEELIENLKKDIEWALRVIIKSYKSIDLKGIKKELVPSLMTQSVWNAWSIKAKQILKDNPHFVMASGKADCYIYNERASNFNEKVYDKFKVEKDFYKRYEIFMNYCNVSGVAKELHVEEEMLNYFLIYVNNFTKVDHHVISSYVILKSLKNSESELALKVNIEKDINLEVLLREYSKSIVDLFNSILNAEIKKELISLVKEELIDWVSYYKQLFPYSVNKKLIDSLYKEDVKETEQLFNYVIKNYKIYKDAYIWILKHHNSYSLSLNYSDSELLVNLIKILTESVVKINNKNNSVANKRIYKMVINLLVKDQYLSMVLGEVMDEELAKRVYMTCFYIKDFPPKDLLDIKTVIRTVFSNIEFEDEKMQVSGDKVEVGFLTILSSFNRKQKELQHLKDVEIPENSKEIGKARELGDLKENAEYHSAKERQQFLTKRLNSLMSEIDVAKVIDTKELQSSVVGFGTKVTILNEDTDKEESYLIFGPWESNPDEGVISYKSPFGENLLDSKEGDHLDFVINNTRFRYCVKKIEPYQK</sequence>
<dbReference type="InterPro" id="IPR036805">
    <property type="entry name" value="Tscrpt_elong_fac_GreA/B_N_sf"/>
</dbReference>
<dbReference type="GO" id="GO:0003677">
    <property type="term" value="F:DNA binding"/>
    <property type="evidence" value="ECO:0007669"/>
    <property type="project" value="UniProtKB-UniRule"/>
</dbReference>
<evidence type="ECO:0000313" key="13">
    <source>
        <dbReference type="Proteomes" id="UP000244655"/>
    </source>
</evidence>